<evidence type="ECO:0000256" key="1">
    <source>
        <dbReference type="ARBA" id="ARBA00022690"/>
    </source>
</evidence>
<sequence length="98" mass="10983">MNSLKSGVATYNLYQPFTIDLDENPTTGYQWQAETTPGLMIVSSTYSNRCPTGIQGCGGIRTWILRGTQRGLQQFIAHYSRSWEPNPIKTNIVTVEIV</sequence>
<keyword evidence="1" id="KW-0646">Protease inhibitor</keyword>
<dbReference type="InterPro" id="IPR018990">
    <property type="entry name" value="Prot_inh_I42_chagasin"/>
</dbReference>
<dbReference type="InterPro" id="IPR052781">
    <property type="entry name" value="Cys_protease_inhibitor_I42"/>
</dbReference>
<evidence type="ECO:0000256" key="2">
    <source>
        <dbReference type="ARBA" id="ARBA00022704"/>
    </source>
</evidence>
<dbReference type="Gene3D" id="2.60.40.2020">
    <property type="match status" value="1"/>
</dbReference>
<feature type="domain" description="Proteinase inhibitor I42 chagasin" evidence="3">
    <location>
        <begin position="15"/>
        <end position="95"/>
    </location>
</feature>
<name>A0A6C0J184_9ZZZZ</name>
<dbReference type="AlphaFoldDB" id="A0A6C0J184"/>
<organism evidence="4">
    <name type="scientific">viral metagenome</name>
    <dbReference type="NCBI Taxonomy" id="1070528"/>
    <lineage>
        <taxon>unclassified sequences</taxon>
        <taxon>metagenomes</taxon>
        <taxon>organismal metagenomes</taxon>
    </lineage>
</organism>
<dbReference type="InterPro" id="IPR036331">
    <property type="entry name" value="Chagasin-like_sf"/>
</dbReference>
<dbReference type="SUPFAM" id="SSF141066">
    <property type="entry name" value="ICP-like"/>
    <property type="match status" value="1"/>
</dbReference>
<evidence type="ECO:0000259" key="3">
    <source>
        <dbReference type="Pfam" id="PF09394"/>
    </source>
</evidence>
<dbReference type="PANTHER" id="PTHR36530">
    <property type="entry name" value="INHIBITOR OF CYSTEINE PEPTIDASE"/>
    <property type="match status" value="1"/>
</dbReference>
<accession>A0A6C0J184</accession>
<evidence type="ECO:0000313" key="4">
    <source>
        <dbReference type="EMBL" id="QHT97727.1"/>
    </source>
</evidence>
<reference evidence="4" key="1">
    <citation type="journal article" date="2020" name="Nature">
        <title>Giant virus diversity and host interactions through global metagenomics.</title>
        <authorList>
            <person name="Schulz F."/>
            <person name="Roux S."/>
            <person name="Paez-Espino D."/>
            <person name="Jungbluth S."/>
            <person name="Walsh D.A."/>
            <person name="Denef V.J."/>
            <person name="McMahon K.D."/>
            <person name="Konstantinidis K.T."/>
            <person name="Eloe-Fadrosh E.A."/>
            <person name="Kyrpides N.C."/>
            <person name="Woyke T."/>
        </authorList>
    </citation>
    <scope>NUCLEOTIDE SEQUENCE</scope>
    <source>
        <strain evidence="4">GVMAG-M-3300025572-1</strain>
    </source>
</reference>
<dbReference type="EMBL" id="MN740283">
    <property type="protein sequence ID" value="QHT97727.1"/>
    <property type="molecule type" value="Genomic_DNA"/>
</dbReference>
<dbReference type="GO" id="GO:0004869">
    <property type="term" value="F:cysteine-type endopeptidase inhibitor activity"/>
    <property type="evidence" value="ECO:0007669"/>
    <property type="project" value="UniProtKB-KW"/>
</dbReference>
<dbReference type="Pfam" id="PF09394">
    <property type="entry name" value="Inhibitor_I42"/>
    <property type="match status" value="1"/>
</dbReference>
<dbReference type="PANTHER" id="PTHR36530:SF1">
    <property type="entry name" value="AMOEBIASIN-1"/>
    <property type="match status" value="1"/>
</dbReference>
<proteinExistence type="predicted"/>
<protein>
    <recommendedName>
        <fullName evidence="3">Proteinase inhibitor I42 chagasin domain-containing protein</fullName>
    </recommendedName>
</protein>
<keyword evidence="2" id="KW-0789">Thiol protease inhibitor</keyword>